<keyword evidence="2" id="KW-0520">NAD</keyword>
<evidence type="ECO:0000259" key="3">
    <source>
        <dbReference type="Pfam" id="PF22725"/>
    </source>
</evidence>
<dbReference type="InterPro" id="IPR036291">
    <property type="entry name" value="NAD(P)-bd_dom_sf"/>
</dbReference>
<dbReference type="Gene3D" id="3.30.360.10">
    <property type="entry name" value="Dihydrodipicolinate Reductase, domain 2"/>
    <property type="match status" value="1"/>
</dbReference>
<proteinExistence type="predicted"/>
<dbReference type="Pfam" id="PF22725">
    <property type="entry name" value="GFO_IDH_MocA_C3"/>
    <property type="match status" value="1"/>
</dbReference>
<dbReference type="PANTHER" id="PTHR43818">
    <property type="entry name" value="BCDNA.GH03377"/>
    <property type="match status" value="1"/>
</dbReference>
<dbReference type="PANTHER" id="PTHR43818:SF11">
    <property type="entry name" value="BCDNA.GH03377"/>
    <property type="match status" value="1"/>
</dbReference>
<protein>
    <submittedName>
        <fullName evidence="4">Putative dehydrogenase</fullName>
    </submittedName>
</protein>
<accession>A0A3N2DCX4</accession>
<dbReference type="GO" id="GO:0016491">
    <property type="term" value="F:oxidoreductase activity"/>
    <property type="evidence" value="ECO:0007669"/>
    <property type="project" value="UniProtKB-KW"/>
</dbReference>
<keyword evidence="5" id="KW-1185">Reference proteome</keyword>
<keyword evidence="1" id="KW-0560">Oxidoreductase</keyword>
<evidence type="ECO:0000313" key="5">
    <source>
        <dbReference type="Proteomes" id="UP000275356"/>
    </source>
</evidence>
<dbReference type="OrthoDB" id="256869at2"/>
<dbReference type="InterPro" id="IPR050463">
    <property type="entry name" value="Gfo/Idh/MocA_oxidrdct_glycsds"/>
</dbReference>
<dbReference type="Proteomes" id="UP000275356">
    <property type="component" value="Unassembled WGS sequence"/>
</dbReference>
<name>A0A3N2DCX4_9MICO</name>
<gene>
    <name evidence="4" type="ORF">EDD28_1881</name>
</gene>
<comment type="caution">
    <text evidence="4">The sequence shown here is derived from an EMBL/GenBank/DDBJ whole genome shotgun (WGS) entry which is preliminary data.</text>
</comment>
<dbReference type="Gene3D" id="3.40.50.720">
    <property type="entry name" value="NAD(P)-binding Rossmann-like Domain"/>
    <property type="match status" value="1"/>
</dbReference>
<dbReference type="SUPFAM" id="SSF55347">
    <property type="entry name" value="Glyceraldehyde-3-phosphate dehydrogenase-like, C-terminal domain"/>
    <property type="match status" value="1"/>
</dbReference>
<dbReference type="RefSeq" id="WP_123739355.1">
    <property type="nucleotide sequence ID" value="NZ_RKHQ01000001.1"/>
</dbReference>
<feature type="domain" description="GFO/IDH/MocA-like oxidoreductase" evidence="3">
    <location>
        <begin position="155"/>
        <end position="282"/>
    </location>
</feature>
<dbReference type="EMBL" id="RKHQ01000001">
    <property type="protein sequence ID" value="ROR97284.1"/>
    <property type="molecule type" value="Genomic_DNA"/>
</dbReference>
<dbReference type="InterPro" id="IPR055170">
    <property type="entry name" value="GFO_IDH_MocA-like_dom"/>
</dbReference>
<organism evidence="4 5">
    <name type="scientific">Salana multivorans</name>
    <dbReference type="NCBI Taxonomy" id="120377"/>
    <lineage>
        <taxon>Bacteria</taxon>
        <taxon>Bacillati</taxon>
        <taxon>Actinomycetota</taxon>
        <taxon>Actinomycetes</taxon>
        <taxon>Micrococcales</taxon>
        <taxon>Beutenbergiaceae</taxon>
        <taxon>Salana</taxon>
    </lineage>
</organism>
<dbReference type="AlphaFoldDB" id="A0A3N2DCX4"/>
<evidence type="ECO:0000313" key="4">
    <source>
        <dbReference type="EMBL" id="ROR97284.1"/>
    </source>
</evidence>
<evidence type="ECO:0000256" key="1">
    <source>
        <dbReference type="ARBA" id="ARBA00023002"/>
    </source>
</evidence>
<dbReference type="SUPFAM" id="SSF51735">
    <property type="entry name" value="NAD(P)-binding Rossmann-fold domains"/>
    <property type="match status" value="1"/>
</dbReference>
<reference evidence="4 5" key="1">
    <citation type="submission" date="2018-11" db="EMBL/GenBank/DDBJ databases">
        <title>Sequencing the genomes of 1000 actinobacteria strains.</title>
        <authorList>
            <person name="Klenk H.-P."/>
        </authorList>
    </citation>
    <scope>NUCLEOTIDE SEQUENCE [LARGE SCALE GENOMIC DNA]</scope>
    <source>
        <strain evidence="4 5">DSM 13521</strain>
    </source>
</reference>
<evidence type="ECO:0000256" key="2">
    <source>
        <dbReference type="ARBA" id="ARBA00023027"/>
    </source>
</evidence>
<sequence>MTVSEGAAYRPQPMPRPTVEPGELVVAAAHLDHGHIYGMIEGLLGAGATLGWVYDPDPAKVAAFVERFPQARVARSEAEILDDDAVRLVAGAAVTSERAPFGVRVMDAGKDYFTDKAPLVSLDQLDDVRAAVARTGRRYAVYYSERIHVEAAVLAGQLVERGAIGRVIQVMSMGPHRVGDPATRPDWFFERASYGGILCDIGSHNFEQILHYTGSRDAELVGSTIANYHHPDHPQLDDFGDAHVVTDNGATGYVRVDWLTPRGLGTWGDGRTFLLGTDGYIELRKYVNVATERSGGHVFLVDGDGEHHLRADGTVGFPFFGQLARDVLDRTETAMTQEHALKAAELSVRAQILARDLTPGPDRG</sequence>